<gene>
    <name evidence="17" type="ORF">ENJ10_06750</name>
</gene>
<comment type="catalytic activity">
    <reaction evidence="1">
        <text>ATP + protein L-histidine = ADP + protein N-phospho-L-histidine.</text>
        <dbReference type="EC" id="2.7.13.3"/>
    </reaction>
</comment>
<reference evidence="17" key="1">
    <citation type="journal article" date="2020" name="mSystems">
        <title>Genome- and Community-Level Interaction Insights into Carbon Utilization and Element Cycling Functions of Hydrothermarchaeota in Hydrothermal Sediment.</title>
        <authorList>
            <person name="Zhou Z."/>
            <person name="Liu Y."/>
            <person name="Xu W."/>
            <person name="Pan J."/>
            <person name="Luo Z.H."/>
            <person name="Li M."/>
        </authorList>
    </citation>
    <scope>NUCLEOTIDE SEQUENCE [LARGE SCALE GENOMIC DNA]</scope>
    <source>
        <strain evidence="17">HyVt-456</strain>
    </source>
</reference>
<comment type="subcellular location">
    <subcellularLocation>
        <location evidence="2">Cell membrane</location>
        <topology evidence="2">Multi-pass membrane protein</topology>
    </subcellularLocation>
</comment>
<evidence type="ECO:0000256" key="1">
    <source>
        <dbReference type="ARBA" id="ARBA00000085"/>
    </source>
</evidence>
<feature type="transmembrane region" description="Helical" evidence="14">
    <location>
        <begin position="15"/>
        <end position="38"/>
    </location>
</feature>
<dbReference type="InterPro" id="IPR003661">
    <property type="entry name" value="HisK_dim/P_dom"/>
</dbReference>
<evidence type="ECO:0000256" key="5">
    <source>
        <dbReference type="ARBA" id="ARBA00022553"/>
    </source>
</evidence>
<dbReference type="InterPro" id="IPR003660">
    <property type="entry name" value="HAMP_dom"/>
</dbReference>
<keyword evidence="10" id="KW-0067">ATP-binding</keyword>
<keyword evidence="8" id="KW-0547">Nucleotide-binding</keyword>
<dbReference type="PROSITE" id="PS50885">
    <property type="entry name" value="HAMP"/>
    <property type="match status" value="1"/>
</dbReference>
<evidence type="ECO:0000256" key="8">
    <source>
        <dbReference type="ARBA" id="ARBA00022741"/>
    </source>
</evidence>
<dbReference type="Proteomes" id="UP000886005">
    <property type="component" value="Unassembled WGS sequence"/>
</dbReference>
<dbReference type="InterPro" id="IPR050398">
    <property type="entry name" value="HssS/ArlS-like"/>
</dbReference>
<keyword evidence="11 14" id="KW-1133">Transmembrane helix</keyword>
<dbReference type="CDD" id="cd06225">
    <property type="entry name" value="HAMP"/>
    <property type="match status" value="1"/>
</dbReference>
<comment type="caution">
    <text evidence="17">The sequence shown here is derived from an EMBL/GenBank/DDBJ whole genome shotgun (WGS) entry which is preliminary data.</text>
</comment>
<proteinExistence type="predicted"/>
<evidence type="ECO:0000256" key="7">
    <source>
        <dbReference type="ARBA" id="ARBA00022692"/>
    </source>
</evidence>
<dbReference type="GO" id="GO:0005524">
    <property type="term" value="F:ATP binding"/>
    <property type="evidence" value="ECO:0007669"/>
    <property type="project" value="UniProtKB-KW"/>
</dbReference>
<dbReference type="PROSITE" id="PS50109">
    <property type="entry name" value="HIS_KIN"/>
    <property type="match status" value="1"/>
</dbReference>
<dbReference type="InterPro" id="IPR036890">
    <property type="entry name" value="HATPase_C_sf"/>
</dbReference>
<accession>A0A7V1LLT2</accession>
<keyword evidence="13 14" id="KW-0472">Membrane</keyword>
<evidence type="ECO:0000256" key="14">
    <source>
        <dbReference type="SAM" id="Phobius"/>
    </source>
</evidence>
<keyword evidence="5" id="KW-0597">Phosphoprotein</keyword>
<dbReference type="PRINTS" id="PR00344">
    <property type="entry name" value="BCTRLSENSOR"/>
</dbReference>
<dbReference type="SUPFAM" id="SSF47384">
    <property type="entry name" value="Homodimeric domain of signal transducing histidine kinase"/>
    <property type="match status" value="1"/>
</dbReference>
<feature type="domain" description="HAMP" evidence="16">
    <location>
        <begin position="200"/>
        <end position="252"/>
    </location>
</feature>
<feature type="transmembrane region" description="Helical" evidence="14">
    <location>
        <begin position="179"/>
        <end position="199"/>
    </location>
</feature>
<evidence type="ECO:0000256" key="11">
    <source>
        <dbReference type="ARBA" id="ARBA00022989"/>
    </source>
</evidence>
<dbReference type="InterPro" id="IPR036097">
    <property type="entry name" value="HisK_dim/P_sf"/>
</dbReference>
<name>A0A7V1LLT2_CALAY</name>
<dbReference type="CDD" id="cd00082">
    <property type="entry name" value="HisKA"/>
    <property type="match status" value="1"/>
</dbReference>
<keyword evidence="9 17" id="KW-0418">Kinase</keyword>
<dbReference type="Gene3D" id="3.30.565.10">
    <property type="entry name" value="Histidine kinase-like ATPase, C-terminal domain"/>
    <property type="match status" value="1"/>
</dbReference>
<keyword evidence="7 14" id="KW-0812">Transmembrane</keyword>
<dbReference type="Gene3D" id="1.10.287.130">
    <property type="match status" value="1"/>
</dbReference>
<dbReference type="InterPro" id="IPR003594">
    <property type="entry name" value="HATPase_dom"/>
</dbReference>
<dbReference type="SMART" id="SM00388">
    <property type="entry name" value="HisKA"/>
    <property type="match status" value="1"/>
</dbReference>
<dbReference type="Gene3D" id="6.10.340.10">
    <property type="match status" value="1"/>
</dbReference>
<keyword evidence="4" id="KW-1003">Cell membrane</keyword>
<evidence type="ECO:0000313" key="17">
    <source>
        <dbReference type="EMBL" id="HED10369.1"/>
    </source>
</evidence>
<dbReference type="GO" id="GO:0000155">
    <property type="term" value="F:phosphorelay sensor kinase activity"/>
    <property type="evidence" value="ECO:0007669"/>
    <property type="project" value="InterPro"/>
</dbReference>
<evidence type="ECO:0000256" key="4">
    <source>
        <dbReference type="ARBA" id="ARBA00022475"/>
    </source>
</evidence>
<dbReference type="SMART" id="SM00304">
    <property type="entry name" value="HAMP"/>
    <property type="match status" value="1"/>
</dbReference>
<evidence type="ECO:0000256" key="6">
    <source>
        <dbReference type="ARBA" id="ARBA00022679"/>
    </source>
</evidence>
<dbReference type="Pfam" id="PF02518">
    <property type="entry name" value="HATPase_c"/>
    <property type="match status" value="1"/>
</dbReference>
<evidence type="ECO:0000256" key="10">
    <source>
        <dbReference type="ARBA" id="ARBA00022840"/>
    </source>
</evidence>
<evidence type="ECO:0000256" key="9">
    <source>
        <dbReference type="ARBA" id="ARBA00022777"/>
    </source>
</evidence>
<evidence type="ECO:0000256" key="12">
    <source>
        <dbReference type="ARBA" id="ARBA00023012"/>
    </source>
</evidence>
<dbReference type="InterPro" id="IPR004358">
    <property type="entry name" value="Sig_transdc_His_kin-like_C"/>
</dbReference>
<dbReference type="AlphaFoldDB" id="A0A7V1LLT2"/>
<dbReference type="SUPFAM" id="SSF158472">
    <property type="entry name" value="HAMP domain-like"/>
    <property type="match status" value="1"/>
</dbReference>
<dbReference type="GO" id="GO:0005886">
    <property type="term" value="C:plasma membrane"/>
    <property type="evidence" value="ECO:0007669"/>
    <property type="project" value="UniProtKB-SubCell"/>
</dbReference>
<dbReference type="EMBL" id="DRLD01000185">
    <property type="protein sequence ID" value="HED10369.1"/>
    <property type="molecule type" value="Genomic_DNA"/>
</dbReference>
<dbReference type="EC" id="2.7.13.3" evidence="3"/>
<evidence type="ECO:0000256" key="13">
    <source>
        <dbReference type="ARBA" id="ARBA00023136"/>
    </source>
</evidence>
<sequence length="466" mass="52371">MKLRKAEKLSLKSRIIIGFSSLTFVVVVILSLISYRMARDGYAAQMKEQIRQIAVLIGTGVDPRFLPFLTTGNADASSAFYKTYLKQKAEEVGLNTIFLFDDTYRILATSDSSAGRLFLELNRYELEKLEPGQATTSLLFKGHNQNWYLWGFYRISANRFLGLREDAIRLSYLDELLRYYLMIGLGGLLLTVILAGWIARQISAPIKKLVDFSRHLGEGDFSESAPRDIHGELTVLRDTMEQMRLDLSAHHRDREQLLAQIAHEIRNPLGGIELLAGLIKEESNEATQSKAATILKETAELKKYIASFLELNKPLEPQPEYVSLVPLVAEVQNSLRELIDKKDILWETEILAVKIFFDRSHLRQILLNLIKNALEALDRGGRLLVRGGFSSGSYLIRVSDNGCGVDNAIRPDLFKPFFTTKTNGSGLGLAFSKKLCTLNGAVIYLEPGEAMTTFTMEIPKNGVQNE</sequence>
<dbReference type="Pfam" id="PF00512">
    <property type="entry name" value="HisKA"/>
    <property type="match status" value="1"/>
</dbReference>
<evidence type="ECO:0000256" key="3">
    <source>
        <dbReference type="ARBA" id="ARBA00012438"/>
    </source>
</evidence>
<dbReference type="InterPro" id="IPR005467">
    <property type="entry name" value="His_kinase_dom"/>
</dbReference>
<dbReference type="SUPFAM" id="SSF55874">
    <property type="entry name" value="ATPase domain of HSP90 chaperone/DNA topoisomerase II/histidine kinase"/>
    <property type="match status" value="1"/>
</dbReference>
<protein>
    <recommendedName>
        <fullName evidence="3">histidine kinase</fullName>
        <ecNumber evidence="3">2.7.13.3</ecNumber>
    </recommendedName>
</protein>
<dbReference type="SMART" id="SM00387">
    <property type="entry name" value="HATPase_c"/>
    <property type="match status" value="1"/>
</dbReference>
<organism evidence="17">
    <name type="scientific">Caldithrix abyssi</name>
    <dbReference type="NCBI Taxonomy" id="187145"/>
    <lineage>
        <taxon>Bacteria</taxon>
        <taxon>Pseudomonadati</taxon>
        <taxon>Calditrichota</taxon>
        <taxon>Calditrichia</taxon>
        <taxon>Calditrichales</taxon>
        <taxon>Calditrichaceae</taxon>
        <taxon>Caldithrix</taxon>
    </lineage>
</organism>
<evidence type="ECO:0000259" key="15">
    <source>
        <dbReference type="PROSITE" id="PS50109"/>
    </source>
</evidence>
<keyword evidence="6" id="KW-0808">Transferase</keyword>
<feature type="domain" description="Histidine kinase" evidence="15">
    <location>
        <begin position="260"/>
        <end position="462"/>
    </location>
</feature>
<dbReference type="PANTHER" id="PTHR45528:SF1">
    <property type="entry name" value="SENSOR HISTIDINE KINASE CPXA"/>
    <property type="match status" value="1"/>
</dbReference>
<keyword evidence="12" id="KW-0902">Two-component regulatory system</keyword>
<evidence type="ECO:0000256" key="2">
    <source>
        <dbReference type="ARBA" id="ARBA00004651"/>
    </source>
</evidence>
<dbReference type="PANTHER" id="PTHR45528">
    <property type="entry name" value="SENSOR HISTIDINE KINASE CPXA"/>
    <property type="match status" value="1"/>
</dbReference>
<evidence type="ECO:0000259" key="16">
    <source>
        <dbReference type="PROSITE" id="PS50885"/>
    </source>
</evidence>